<dbReference type="Gene3D" id="1.10.20.10">
    <property type="entry name" value="Histone, subunit A"/>
    <property type="match status" value="1"/>
</dbReference>
<keyword evidence="6" id="KW-0238">DNA-binding</keyword>
<reference evidence="9" key="2">
    <citation type="submission" date="2025-09" db="UniProtKB">
        <authorList>
            <consortium name="Ensembl"/>
        </authorList>
    </citation>
    <scope>IDENTIFICATION</scope>
</reference>
<dbReference type="GO" id="GO:0005634">
    <property type="term" value="C:nucleus"/>
    <property type="evidence" value="ECO:0007669"/>
    <property type="project" value="UniProtKB-SubCell"/>
</dbReference>
<evidence type="ECO:0000256" key="3">
    <source>
        <dbReference type="ARBA" id="ARBA00004286"/>
    </source>
</evidence>
<dbReference type="SMART" id="SM00417">
    <property type="entry name" value="H4"/>
    <property type="match status" value="1"/>
</dbReference>
<comment type="subcellular location">
    <subcellularLocation>
        <location evidence="3">Chromosome</location>
    </subcellularLocation>
    <subcellularLocation>
        <location evidence="2">Nucleus</location>
    </subcellularLocation>
</comment>
<keyword evidence="8" id="KW-0544">Nucleosome core</keyword>
<reference evidence="9" key="1">
    <citation type="submission" date="2025-08" db="UniProtKB">
        <authorList>
            <consortium name="Ensembl"/>
        </authorList>
    </citation>
    <scope>IDENTIFICATION</scope>
</reference>
<proteinExistence type="inferred from homology"/>
<dbReference type="InterPro" id="IPR001951">
    <property type="entry name" value="Histone_H4"/>
</dbReference>
<comment type="similarity">
    <text evidence="4">Belongs to the histone H4 family.</text>
</comment>
<dbReference type="GO" id="GO:0000786">
    <property type="term" value="C:nucleosome"/>
    <property type="evidence" value="ECO:0007669"/>
    <property type="project" value="UniProtKB-KW"/>
</dbReference>
<evidence type="ECO:0000256" key="1">
    <source>
        <dbReference type="ARBA" id="ARBA00002001"/>
    </source>
</evidence>
<evidence type="ECO:0000256" key="2">
    <source>
        <dbReference type="ARBA" id="ARBA00004123"/>
    </source>
</evidence>
<evidence type="ECO:0000256" key="4">
    <source>
        <dbReference type="ARBA" id="ARBA00006564"/>
    </source>
</evidence>
<dbReference type="GO" id="GO:0046982">
    <property type="term" value="F:protein heterodimerization activity"/>
    <property type="evidence" value="ECO:0007669"/>
    <property type="project" value="InterPro"/>
</dbReference>
<dbReference type="AlphaFoldDB" id="A0A7M4EGF4"/>
<protein>
    <recommendedName>
        <fullName evidence="11">Histone H4</fullName>
    </recommendedName>
</protein>
<accession>A0A7M4EGF4</accession>
<keyword evidence="5" id="KW-0158">Chromosome</keyword>
<name>A0A7M4EGF4_CROPO</name>
<dbReference type="Proteomes" id="UP000594220">
    <property type="component" value="Unplaced"/>
</dbReference>
<evidence type="ECO:0000256" key="7">
    <source>
        <dbReference type="ARBA" id="ARBA00023242"/>
    </source>
</evidence>
<evidence type="ECO:0000313" key="9">
    <source>
        <dbReference type="Ensembl" id="ENSCPRP00005009476.1"/>
    </source>
</evidence>
<evidence type="ECO:0000256" key="6">
    <source>
        <dbReference type="ARBA" id="ARBA00023125"/>
    </source>
</evidence>
<dbReference type="InterPro" id="IPR009072">
    <property type="entry name" value="Histone-fold"/>
</dbReference>
<organism evidence="9 10">
    <name type="scientific">Crocodylus porosus</name>
    <name type="common">Saltwater crocodile</name>
    <name type="synonym">Estuarine crocodile</name>
    <dbReference type="NCBI Taxonomy" id="8502"/>
    <lineage>
        <taxon>Eukaryota</taxon>
        <taxon>Metazoa</taxon>
        <taxon>Chordata</taxon>
        <taxon>Craniata</taxon>
        <taxon>Vertebrata</taxon>
        <taxon>Euteleostomi</taxon>
        <taxon>Archelosauria</taxon>
        <taxon>Archosauria</taxon>
        <taxon>Crocodylia</taxon>
        <taxon>Longirostres</taxon>
        <taxon>Crocodylidae</taxon>
        <taxon>Crocodylus</taxon>
    </lineage>
</organism>
<dbReference type="Ensembl" id="ENSCPRT00005011151.1">
    <property type="protein sequence ID" value="ENSCPRP00005009476.1"/>
    <property type="gene ID" value="ENSCPRG00005006732.1"/>
</dbReference>
<dbReference type="PANTHER" id="PTHR10484">
    <property type="entry name" value="HISTONE H4"/>
    <property type="match status" value="1"/>
</dbReference>
<sequence length="128" mass="14312">MSEMKFKGSKGLGIGSTKHHRKVLHNIIRGITKLCIFSLIYEETCGALKVLLENVIHNDITYMKHTKQKIITTMGMVYGQGSPLLLVESWDLHVGPGRGEGSWLDHTRFPLVAHECHQLHVGCGKPIL</sequence>
<comment type="function">
    <text evidence="1">Core component of nucleosome. Nucleosomes wrap and compact DNA into chromatin, limiting DNA accessibility to the cellular machineries which require DNA as a template. Histones thereby play a central role in transcription regulation, DNA repair, DNA replication and chromosomal stability. DNA accessibility is regulated via a complex set of post-translational modifications of histones, also called histone code, and nucleosome remodeling.</text>
</comment>
<keyword evidence="7" id="KW-0539">Nucleus</keyword>
<dbReference type="GO" id="GO:0030527">
    <property type="term" value="F:structural constituent of chromatin"/>
    <property type="evidence" value="ECO:0007669"/>
    <property type="project" value="InterPro"/>
</dbReference>
<evidence type="ECO:0000256" key="8">
    <source>
        <dbReference type="ARBA" id="ARBA00023269"/>
    </source>
</evidence>
<evidence type="ECO:0000256" key="5">
    <source>
        <dbReference type="ARBA" id="ARBA00022454"/>
    </source>
</evidence>
<evidence type="ECO:0000313" key="10">
    <source>
        <dbReference type="Proteomes" id="UP000594220"/>
    </source>
</evidence>
<evidence type="ECO:0008006" key="11">
    <source>
        <dbReference type="Google" id="ProtNLM"/>
    </source>
</evidence>
<dbReference type="GO" id="GO:0003677">
    <property type="term" value="F:DNA binding"/>
    <property type="evidence" value="ECO:0007669"/>
    <property type="project" value="UniProtKB-KW"/>
</dbReference>
<keyword evidence="10" id="KW-1185">Reference proteome</keyword>